<dbReference type="AlphaFoldDB" id="A0AA39GES6"/>
<sequence length="471" mass="52694">MSSNRKRPRHDSEAGLHPLDDVHLDHVTTTSSEADLLESRERRFRNLYRKAPDFKTIAQLDPDFAVHVKGRDLDFNDPAAVMQLTKTLLKLDFDLGIELPDDRLCPPVPNRHNYILWLKDLLDSTVSEDRNYKAVGLDIGTGASCIYPLLGCAQRPWSFIATDIDSESLSYAQRNVHMNNLEHRIKVVSRQPTDSLIPTEHLPATLDFTMTNPPFYSSPDELSASAAKKSLAPSTACTGAPVEMVTSGGEVGFVSRIIVESLVLRERVAWYTAMVGFLSSLTALIDRLKKEGISNYAVTEFIQGSKTRRWAVAWSFGKNRPAEKVARGVAAAAVPKSVLPPSTEIKFLESIPPNELGSFVEGLLAKITELDLSRWDWNKQALQGTGKAPDKVWGRAWRRMKKRQEEGQQPSSEMIDADDEKKSLGFKIAVRVQRDDVVVHCRWTEGQDATVFESFTGFLKATIESIRSKQK</sequence>
<dbReference type="PANTHER" id="PTHR13393">
    <property type="entry name" value="SAM-DEPENDENT METHYLTRANSFERASE"/>
    <property type="match status" value="1"/>
</dbReference>
<accession>A0AA39GES6</accession>
<proteinExistence type="predicted"/>
<feature type="region of interest" description="Disordered" evidence="3">
    <location>
        <begin position="1"/>
        <end position="21"/>
    </location>
</feature>
<feature type="compositionally biased region" description="Basic and acidic residues" evidence="3">
    <location>
        <begin position="10"/>
        <end position="21"/>
    </location>
</feature>
<dbReference type="Gene3D" id="3.40.50.150">
    <property type="entry name" value="Vaccinia Virus protein VP39"/>
    <property type="match status" value="1"/>
</dbReference>
<name>A0AA39GES6_SARSR</name>
<dbReference type="GO" id="GO:0005634">
    <property type="term" value="C:nucleus"/>
    <property type="evidence" value="ECO:0007669"/>
    <property type="project" value="TreeGrafter"/>
</dbReference>
<dbReference type="GO" id="GO:0008168">
    <property type="term" value="F:methyltransferase activity"/>
    <property type="evidence" value="ECO:0007669"/>
    <property type="project" value="UniProtKB-KW"/>
</dbReference>
<dbReference type="InterPro" id="IPR010286">
    <property type="entry name" value="METTL16/RlmF"/>
</dbReference>
<dbReference type="EMBL" id="JAPDFR010000006">
    <property type="protein sequence ID" value="KAK0385649.1"/>
    <property type="molecule type" value="Genomic_DNA"/>
</dbReference>
<evidence type="ECO:0000256" key="1">
    <source>
        <dbReference type="ARBA" id="ARBA00022603"/>
    </source>
</evidence>
<keyword evidence="1" id="KW-0489">Methyltransferase</keyword>
<protein>
    <recommendedName>
        <fullName evidence="6">U6 small nuclear RNA (adenine-(43)-N(6))-methyltransferase</fullName>
    </recommendedName>
</protein>
<gene>
    <name evidence="4" type="ORF">NLU13_6826</name>
</gene>
<dbReference type="GO" id="GO:0070475">
    <property type="term" value="P:rRNA base methylation"/>
    <property type="evidence" value="ECO:0007669"/>
    <property type="project" value="TreeGrafter"/>
</dbReference>
<organism evidence="4 5">
    <name type="scientific">Sarocladium strictum</name>
    <name type="common">Black bundle disease fungus</name>
    <name type="synonym">Acremonium strictum</name>
    <dbReference type="NCBI Taxonomy" id="5046"/>
    <lineage>
        <taxon>Eukaryota</taxon>
        <taxon>Fungi</taxon>
        <taxon>Dikarya</taxon>
        <taxon>Ascomycota</taxon>
        <taxon>Pezizomycotina</taxon>
        <taxon>Sordariomycetes</taxon>
        <taxon>Hypocreomycetidae</taxon>
        <taxon>Hypocreales</taxon>
        <taxon>Sarocladiaceae</taxon>
        <taxon>Sarocladium</taxon>
    </lineage>
</organism>
<dbReference type="Proteomes" id="UP001175261">
    <property type="component" value="Unassembled WGS sequence"/>
</dbReference>
<dbReference type="InterPro" id="IPR029063">
    <property type="entry name" value="SAM-dependent_MTases_sf"/>
</dbReference>
<dbReference type="PANTHER" id="PTHR13393:SF0">
    <property type="entry name" value="RNA N6-ADENOSINE-METHYLTRANSFERASE METTL16"/>
    <property type="match status" value="1"/>
</dbReference>
<evidence type="ECO:0000256" key="3">
    <source>
        <dbReference type="SAM" id="MobiDB-lite"/>
    </source>
</evidence>
<evidence type="ECO:0000313" key="4">
    <source>
        <dbReference type="EMBL" id="KAK0385649.1"/>
    </source>
</evidence>
<keyword evidence="5" id="KW-1185">Reference proteome</keyword>
<comment type="caution">
    <text evidence="4">The sequence shown here is derived from an EMBL/GenBank/DDBJ whole genome shotgun (WGS) entry which is preliminary data.</text>
</comment>
<evidence type="ECO:0000313" key="5">
    <source>
        <dbReference type="Proteomes" id="UP001175261"/>
    </source>
</evidence>
<keyword evidence="2" id="KW-0808">Transferase</keyword>
<evidence type="ECO:0008006" key="6">
    <source>
        <dbReference type="Google" id="ProtNLM"/>
    </source>
</evidence>
<reference evidence="4" key="1">
    <citation type="submission" date="2022-10" db="EMBL/GenBank/DDBJ databases">
        <title>Determination and structural analysis of whole genome sequence of Sarocladium strictum F4-1.</title>
        <authorList>
            <person name="Hu L."/>
            <person name="Jiang Y."/>
        </authorList>
    </citation>
    <scope>NUCLEOTIDE SEQUENCE</scope>
    <source>
        <strain evidence="4">F4-1</strain>
    </source>
</reference>
<dbReference type="Pfam" id="PF05971">
    <property type="entry name" value="Methyltransf_10"/>
    <property type="match status" value="1"/>
</dbReference>
<dbReference type="SUPFAM" id="SSF53335">
    <property type="entry name" value="S-adenosyl-L-methionine-dependent methyltransferases"/>
    <property type="match status" value="1"/>
</dbReference>
<evidence type="ECO:0000256" key="2">
    <source>
        <dbReference type="ARBA" id="ARBA00022679"/>
    </source>
</evidence>